<reference evidence="1" key="1">
    <citation type="submission" date="2019-10" db="EMBL/GenBank/DDBJ databases">
        <authorList>
            <consortium name="DOE Joint Genome Institute"/>
            <person name="Kuo A."/>
            <person name="Miyauchi S."/>
            <person name="Kiss E."/>
            <person name="Drula E."/>
            <person name="Kohler A."/>
            <person name="Sanchez-Garcia M."/>
            <person name="Andreopoulos B."/>
            <person name="Barry K.W."/>
            <person name="Bonito G."/>
            <person name="Buee M."/>
            <person name="Carver A."/>
            <person name="Chen C."/>
            <person name="Cichocki N."/>
            <person name="Clum A."/>
            <person name="Culley D."/>
            <person name="Crous P.W."/>
            <person name="Fauchery L."/>
            <person name="Girlanda M."/>
            <person name="Hayes R."/>
            <person name="Keri Z."/>
            <person name="Labutti K."/>
            <person name="Lipzen A."/>
            <person name="Lombard V."/>
            <person name="Magnuson J."/>
            <person name="Maillard F."/>
            <person name="Morin E."/>
            <person name="Murat C."/>
            <person name="Nolan M."/>
            <person name="Ohm R."/>
            <person name="Pangilinan J."/>
            <person name="Pereira M."/>
            <person name="Perotto S."/>
            <person name="Peter M."/>
            <person name="Riley R."/>
            <person name="Sitrit Y."/>
            <person name="Stielow B."/>
            <person name="Szollosi G."/>
            <person name="Zifcakova L."/>
            <person name="Stursova M."/>
            <person name="Spatafora J.W."/>
            <person name="Tedersoo L."/>
            <person name="Vaario L.-M."/>
            <person name="Yamada A."/>
            <person name="Yan M."/>
            <person name="Wang P."/>
            <person name="Xu J."/>
            <person name="Bruns T."/>
            <person name="Baldrian P."/>
            <person name="Vilgalys R."/>
            <person name="Henrissat B."/>
            <person name="Grigoriev I.V."/>
            <person name="Hibbett D."/>
            <person name="Nagy L.G."/>
            <person name="Martin F.M."/>
        </authorList>
    </citation>
    <scope>NUCLEOTIDE SEQUENCE</scope>
    <source>
        <strain evidence="1">P2</strain>
    </source>
</reference>
<dbReference type="EMBL" id="MU118070">
    <property type="protein sequence ID" value="KAF9646031.1"/>
    <property type="molecule type" value="Genomic_DNA"/>
</dbReference>
<protein>
    <submittedName>
        <fullName evidence="1">Uncharacterized protein</fullName>
    </submittedName>
</protein>
<accession>A0ACB6Z8S4</accession>
<name>A0ACB6Z8S4_THEGA</name>
<sequence>MQHPTSTPVSPANSPNYHNVSRISISQTASPYLSPQSSGFIMPQYLGITRKRLLIPTVRRSSDGNSPKFVSKPASRVARSTSGSTSYHSSPDPGASPRPVTWAGKEWIGVDCRFELLEELELEGYQIYAVEKWVVERTRPITVLTVYTGDPKHKVTVTALSPAGSLTHPEAQVEWEKAVQVLRRDGARPKETDRGTLMVTSLANFRSDFTIVQIPDGNYLHAREQLWTNINLLRMGCSGRSALTLQKPGETTIDRFISMYHFPDKIRSGDLFNATVLGLVKAVQASLTIFGMFDLNYERNGLLCDVTVEGIQQWIVEIGGPHINVEPMERVADPTIVSALLSLVFTMRNKLHDLGQVVPRDPFLEPRGFVNSLTVFHYTSRNHSHPLPQPSSNIALIEAINAAHDRFKQSESFKVHRVLKSKIGDLTTDLRTTPNHSPSTPNVGTTPNLSAFVTGVMSGGKDVSSSLQCLWSGRVLDLKTRRGGGANSDGEREEDLEIMKSDGKSTDEEHEFPSGTHWSGRVQKKIGSWTSLGRAKKMSVDLTGRAWPWTQPPETVQESPTPAGPTVVITNGDDEYALSSGQVSPVWEHQTASSFAFDRLQSTIPTAASSSVNISEYDRKLNEFDQKRQPMRNPGHRIVTWADPMSMRGRFGRTESSSDGYGTETTWGDLSEIPFDGSENWARRRLIDSQLHRRRSFADASRLKGIRVLPIERMKIDVELCGQLLIMRRREKHLQNMIHCMEQMCYTLSETNSILRDEYQEHNQKLSPFLARGGVINEVESIRLKADSMAQETKALQYESGQFRPEYLWRVAAPARRRTFELREKVFGTGRRLPQGTSSAHGRFNRLEWTLDGEGRLVDSLGRDESEAEEEAALGDLVEFLEGVEEEDGDVVEHPGLKPTWLLRFFTSWGARWGASAAILKKNDDPPITPATPQIGAVTPGAQSPVPPPSPTPPGLRARK</sequence>
<evidence type="ECO:0000313" key="2">
    <source>
        <dbReference type="Proteomes" id="UP000886501"/>
    </source>
</evidence>
<gene>
    <name evidence="1" type="ORF">BDM02DRAFT_3148177</name>
</gene>
<reference evidence="1" key="2">
    <citation type="journal article" date="2020" name="Nat. Commun.">
        <title>Large-scale genome sequencing of mycorrhizal fungi provides insights into the early evolution of symbiotic traits.</title>
        <authorList>
            <person name="Miyauchi S."/>
            <person name="Kiss E."/>
            <person name="Kuo A."/>
            <person name="Drula E."/>
            <person name="Kohler A."/>
            <person name="Sanchez-Garcia M."/>
            <person name="Morin E."/>
            <person name="Andreopoulos B."/>
            <person name="Barry K.W."/>
            <person name="Bonito G."/>
            <person name="Buee M."/>
            <person name="Carver A."/>
            <person name="Chen C."/>
            <person name="Cichocki N."/>
            <person name="Clum A."/>
            <person name="Culley D."/>
            <person name="Crous P.W."/>
            <person name="Fauchery L."/>
            <person name="Girlanda M."/>
            <person name="Hayes R.D."/>
            <person name="Keri Z."/>
            <person name="LaButti K."/>
            <person name="Lipzen A."/>
            <person name="Lombard V."/>
            <person name="Magnuson J."/>
            <person name="Maillard F."/>
            <person name="Murat C."/>
            <person name="Nolan M."/>
            <person name="Ohm R.A."/>
            <person name="Pangilinan J."/>
            <person name="Pereira M.F."/>
            <person name="Perotto S."/>
            <person name="Peter M."/>
            <person name="Pfister S."/>
            <person name="Riley R."/>
            <person name="Sitrit Y."/>
            <person name="Stielow J.B."/>
            <person name="Szollosi G."/>
            <person name="Zifcakova L."/>
            <person name="Stursova M."/>
            <person name="Spatafora J.W."/>
            <person name="Tedersoo L."/>
            <person name="Vaario L.M."/>
            <person name="Yamada A."/>
            <person name="Yan M."/>
            <person name="Wang P."/>
            <person name="Xu J."/>
            <person name="Bruns T."/>
            <person name="Baldrian P."/>
            <person name="Vilgalys R."/>
            <person name="Dunand C."/>
            <person name="Henrissat B."/>
            <person name="Grigoriev I.V."/>
            <person name="Hibbett D."/>
            <person name="Nagy L.G."/>
            <person name="Martin F.M."/>
        </authorList>
    </citation>
    <scope>NUCLEOTIDE SEQUENCE</scope>
    <source>
        <strain evidence="1">P2</strain>
    </source>
</reference>
<evidence type="ECO:0000313" key="1">
    <source>
        <dbReference type="EMBL" id="KAF9646031.1"/>
    </source>
</evidence>
<keyword evidence="2" id="KW-1185">Reference proteome</keyword>
<organism evidence="1 2">
    <name type="scientific">Thelephora ganbajun</name>
    <name type="common">Ganba fungus</name>
    <dbReference type="NCBI Taxonomy" id="370292"/>
    <lineage>
        <taxon>Eukaryota</taxon>
        <taxon>Fungi</taxon>
        <taxon>Dikarya</taxon>
        <taxon>Basidiomycota</taxon>
        <taxon>Agaricomycotina</taxon>
        <taxon>Agaricomycetes</taxon>
        <taxon>Thelephorales</taxon>
        <taxon>Thelephoraceae</taxon>
        <taxon>Thelephora</taxon>
    </lineage>
</organism>
<dbReference type="Proteomes" id="UP000886501">
    <property type="component" value="Unassembled WGS sequence"/>
</dbReference>
<comment type="caution">
    <text evidence="1">The sequence shown here is derived from an EMBL/GenBank/DDBJ whole genome shotgun (WGS) entry which is preliminary data.</text>
</comment>
<proteinExistence type="predicted"/>